<dbReference type="Proteomes" id="UP000237347">
    <property type="component" value="Unassembled WGS sequence"/>
</dbReference>
<sequence length="290" mass="33005">MVLYKRIWRSTNGLKIKLCGSHRVHDVPYKFMNKAVAKSICETIGRRIFRHPMRPPPVQRKEGEFSGTMVDRTGEGEAIMEIENSGDDINSQSVTNSKSITNKERESEVGNVLNQEKPNPLFSQSIFEINCHDHLFPQSCSENKCQGDLFLSQLSVFEKEIRKFDIMGTKEAGHTSTASSEGERPVRKVMLGTTMVTTQKKKSAEMNCTMTIDLLAKEVQDMRSPHRNRLDENAAAPAMTTDDLMNIGLVIDFVLRHRCRSWRIFPIMGRILFIEKTEISFLCSSGMRKL</sequence>
<accession>A0AAW0LXN6</accession>
<proteinExistence type="predicted"/>
<evidence type="ECO:0000256" key="1">
    <source>
        <dbReference type="SAM" id="MobiDB-lite"/>
    </source>
</evidence>
<keyword evidence="3" id="KW-1185">Reference proteome</keyword>
<name>A0AAW0LXN6_QUESU</name>
<feature type="compositionally biased region" description="Polar residues" evidence="1">
    <location>
        <begin position="87"/>
        <end position="100"/>
    </location>
</feature>
<dbReference type="AlphaFoldDB" id="A0AAW0LXN6"/>
<evidence type="ECO:0000313" key="2">
    <source>
        <dbReference type="EMBL" id="KAK7856427.1"/>
    </source>
</evidence>
<gene>
    <name evidence="2" type="ORF">CFP56_023623</name>
</gene>
<organism evidence="2 3">
    <name type="scientific">Quercus suber</name>
    <name type="common">Cork oak</name>
    <dbReference type="NCBI Taxonomy" id="58331"/>
    <lineage>
        <taxon>Eukaryota</taxon>
        <taxon>Viridiplantae</taxon>
        <taxon>Streptophyta</taxon>
        <taxon>Embryophyta</taxon>
        <taxon>Tracheophyta</taxon>
        <taxon>Spermatophyta</taxon>
        <taxon>Magnoliopsida</taxon>
        <taxon>eudicotyledons</taxon>
        <taxon>Gunneridae</taxon>
        <taxon>Pentapetalae</taxon>
        <taxon>rosids</taxon>
        <taxon>fabids</taxon>
        <taxon>Fagales</taxon>
        <taxon>Fagaceae</taxon>
        <taxon>Quercus</taxon>
    </lineage>
</organism>
<dbReference type="EMBL" id="PKMF04000037">
    <property type="protein sequence ID" value="KAK7856427.1"/>
    <property type="molecule type" value="Genomic_DNA"/>
</dbReference>
<feature type="region of interest" description="Disordered" evidence="1">
    <location>
        <begin position="87"/>
        <end position="111"/>
    </location>
</feature>
<protein>
    <submittedName>
        <fullName evidence="2">Uncharacterized protein</fullName>
    </submittedName>
</protein>
<evidence type="ECO:0000313" key="3">
    <source>
        <dbReference type="Proteomes" id="UP000237347"/>
    </source>
</evidence>
<reference evidence="2 3" key="1">
    <citation type="journal article" date="2018" name="Sci. Data">
        <title>The draft genome sequence of cork oak.</title>
        <authorList>
            <person name="Ramos A.M."/>
            <person name="Usie A."/>
            <person name="Barbosa P."/>
            <person name="Barros P.M."/>
            <person name="Capote T."/>
            <person name="Chaves I."/>
            <person name="Simoes F."/>
            <person name="Abreu I."/>
            <person name="Carrasquinho I."/>
            <person name="Faro C."/>
            <person name="Guimaraes J.B."/>
            <person name="Mendonca D."/>
            <person name="Nobrega F."/>
            <person name="Rodrigues L."/>
            <person name="Saibo N.J.M."/>
            <person name="Varela M.C."/>
            <person name="Egas C."/>
            <person name="Matos J."/>
            <person name="Miguel C.M."/>
            <person name="Oliveira M.M."/>
            <person name="Ricardo C.P."/>
            <person name="Goncalves S."/>
        </authorList>
    </citation>
    <scope>NUCLEOTIDE SEQUENCE [LARGE SCALE GENOMIC DNA]</scope>
    <source>
        <strain evidence="3">cv. HL8</strain>
    </source>
</reference>
<comment type="caution">
    <text evidence="2">The sequence shown here is derived from an EMBL/GenBank/DDBJ whole genome shotgun (WGS) entry which is preliminary data.</text>
</comment>